<name>A0A3P6UCH4_LITSI</name>
<dbReference type="Pfam" id="PF14625">
    <property type="entry name" value="Lustrin_cystein"/>
    <property type="match status" value="6"/>
</dbReference>
<feature type="domain" description="BPTI/Kunitz inhibitor" evidence="1">
    <location>
        <begin position="582"/>
        <end position="632"/>
    </location>
</feature>
<dbReference type="InterPro" id="IPR006150">
    <property type="entry name" value="Cys_repeat_1"/>
</dbReference>
<dbReference type="SMART" id="SM00131">
    <property type="entry name" value="KU"/>
    <property type="match status" value="8"/>
</dbReference>
<keyword evidence="3" id="KW-1185">Reference proteome</keyword>
<dbReference type="SMART" id="SM00289">
    <property type="entry name" value="WR1"/>
    <property type="match status" value="7"/>
</dbReference>
<dbReference type="PROSITE" id="PS00280">
    <property type="entry name" value="BPTI_KUNITZ_1"/>
    <property type="match status" value="1"/>
</dbReference>
<dbReference type="EMBL" id="UYRX01000124">
    <property type="protein sequence ID" value="VDK74801.1"/>
    <property type="molecule type" value="Genomic_DNA"/>
</dbReference>
<dbReference type="Pfam" id="PF00014">
    <property type="entry name" value="Kunitz_BPTI"/>
    <property type="match status" value="9"/>
</dbReference>
<feature type="domain" description="BPTI/Kunitz inhibitor" evidence="1">
    <location>
        <begin position="480"/>
        <end position="533"/>
    </location>
</feature>
<feature type="domain" description="BPTI/Kunitz inhibitor" evidence="1">
    <location>
        <begin position="689"/>
        <end position="739"/>
    </location>
</feature>
<dbReference type="InterPro" id="IPR002223">
    <property type="entry name" value="Kunitz_BPTI"/>
</dbReference>
<dbReference type="AlphaFoldDB" id="A0A3P6UCH4"/>
<dbReference type="PANTHER" id="PTHR46339">
    <property type="entry name" value="PROTEIN CBG15282-RELATED"/>
    <property type="match status" value="1"/>
</dbReference>
<evidence type="ECO:0000313" key="3">
    <source>
        <dbReference type="Proteomes" id="UP000277928"/>
    </source>
</evidence>
<dbReference type="Gene3D" id="4.10.410.10">
    <property type="entry name" value="Pancreatic trypsin inhibitor Kunitz domain"/>
    <property type="match status" value="9"/>
</dbReference>
<feature type="domain" description="BPTI/Kunitz inhibitor" evidence="1">
    <location>
        <begin position="849"/>
        <end position="907"/>
    </location>
</feature>
<dbReference type="CDD" id="cd00109">
    <property type="entry name" value="Kunitz-type"/>
    <property type="match status" value="1"/>
</dbReference>
<feature type="domain" description="BPTI/Kunitz inhibitor" evidence="1">
    <location>
        <begin position="89"/>
        <end position="139"/>
    </location>
</feature>
<proteinExistence type="predicted"/>
<organism evidence="2 3">
    <name type="scientific">Litomosoides sigmodontis</name>
    <name type="common">Filarial nematode worm</name>
    <dbReference type="NCBI Taxonomy" id="42156"/>
    <lineage>
        <taxon>Eukaryota</taxon>
        <taxon>Metazoa</taxon>
        <taxon>Ecdysozoa</taxon>
        <taxon>Nematoda</taxon>
        <taxon>Chromadorea</taxon>
        <taxon>Rhabditida</taxon>
        <taxon>Spirurina</taxon>
        <taxon>Spiruromorpha</taxon>
        <taxon>Filarioidea</taxon>
        <taxon>Onchocercidae</taxon>
        <taxon>Litomosoides</taxon>
    </lineage>
</organism>
<dbReference type="GO" id="GO:0004867">
    <property type="term" value="F:serine-type endopeptidase inhibitor activity"/>
    <property type="evidence" value="ECO:0007669"/>
    <property type="project" value="InterPro"/>
</dbReference>
<dbReference type="OMA" id="NQFCHIG"/>
<dbReference type="InterPro" id="IPR036880">
    <property type="entry name" value="Kunitz_BPTI_sf"/>
</dbReference>
<protein>
    <recommendedName>
        <fullName evidence="1">BPTI/Kunitz inhibitor domain-containing protein</fullName>
    </recommendedName>
</protein>
<evidence type="ECO:0000313" key="2">
    <source>
        <dbReference type="EMBL" id="VDK74801.1"/>
    </source>
</evidence>
<feature type="domain" description="BPTI/Kunitz inhibitor" evidence="1">
    <location>
        <begin position="794"/>
        <end position="844"/>
    </location>
</feature>
<gene>
    <name evidence="2" type="ORF">NLS_LOCUS2629</name>
</gene>
<evidence type="ECO:0000259" key="1">
    <source>
        <dbReference type="PROSITE" id="PS50279"/>
    </source>
</evidence>
<reference evidence="2 3" key="1">
    <citation type="submission" date="2018-08" db="EMBL/GenBank/DDBJ databases">
        <authorList>
            <person name="Laetsch R D."/>
            <person name="Stevens L."/>
            <person name="Kumar S."/>
            <person name="Blaxter L. M."/>
        </authorList>
    </citation>
    <scope>NUCLEOTIDE SEQUENCE [LARGE SCALE GENOMIC DNA]</scope>
</reference>
<sequence>MACNKIKIRKYHSQAYDNASIGHKAIRQRRSVAISQQFSFSFSPASQIRGAGACNLPQQKGTGPYRIPRWYYNSVRMRCELFYWSVNPCKQELDRGHGNDLQVRYYFNKYTRTCEQFDYRGINGNRNNFESLRQCQQQCLDVLGPCAYGSSAPQIPCFGSGVCGRNQFCHIGLSPLTTVCCNRSPSGDRCHQPLNTGLGNAFLRRWYFNADSEHCEPFIYRGLQGNENNFLNQNDCQTTCFVNPCAVGKPYRIQGSISQCSPAKPSVCPVGHYCHVGAQRQTTICCPNIAGNSCEQQVRQGQGNYRLQRWYWNVAIFINPCALGEAEVGNDGRPRSCTSHNQCGNGYWCHIGAVPQTTVCCPGRAQENAVCLQSMTEGMGNGNLQRWYFDAGSNQCLPFTYHGMIGNQNNFVSKQQCQLTCPVYVNVCPQGFPLMEMNTNKPLICVFGKNSCGPNYWCHLGLIPSEYQCCPGAKNNLETCKMPPSAGIEGEPVPPENRWYYDTATSTCRMFKYNGRKGNQNNFITEADCIAACKVFVNPCNRPISLPPQTCSGSRACPTGTYCHYGSTSETTLCCPFEGSRCEQPMSAGTGNGSLQRWYYNLEKGACEMFIYGGLYGNANHFLTKESCENACRINPCVNGEPFIASNGIYQTCIATSLHINSCPIGYWCHPGSNLLTTVCCPGAVSDPCNLPVMIGEGNEKLKRYYYDTTAGICRAFTYQGMKGNQNNFLSQMTCQLRCRRSENPCIGQPATNTAGQVLFCSVINKEMCPVNFWCHVGATPETTVCCPGATNPCSVPLSPGSGNAYLSRWYYSVDDRECLPFKYNGIRGNQNNFVSQTECSRTCPEQLCLLSIDKGACSGRETRYAFDRQQVIYNALWENQCAPFEYTGCGGNLNNFQSLSDCISTCGQMGF</sequence>
<dbReference type="Proteomes" id="UP000277928">
    <property type="component" value="Unassembled WGS sequence"/>
</dbReference>
<accession>A0A3P6UCH4</accession>
<dbReference type="SUPFAM" id="SSF57362">
    <property type="entry name" value="BPTI-like"/>
    <property type="match status" value="9"/>
</dbReference>
<dbReference type="OrthoDB" id="4473401at2759"/>
<dbReference type="InterPro" id="IPR020901">
    <property type="entry name" value="Prtase_inh_Kunz-CS"/>
</dbReference>
<dbReference type="InterPro" id="IPR028150">
    <property type="entry name" value="Lustrin_cystein"/>
</dbReference>
<dbReference type="STRING" id="42156.A0A3P6UCH4"/>
<feature type="domain" description="BPTI/Kunitz inhibitor" evidence="1">
    <location>
        <begin position="190"/>
        <end position="240"/>
    </location>
</feature>
<dbReference type="PROSITE" id="PS50279">
    <property type="entry name" value="BPTI_KUNITZ_2"/>
    <property type="match status" value="8"/>
</dbReference>
<dbReference type="InterPro" id="IPR053014">
    <property type="entry name" value="Cuticle_assoc_divergent"/>
</dbReference>
<dbReference type="CDD" id="cd22593">
    <property type="entry name" value="Kunitz_conkunitzin"/>
    <property type="match status" value="7"/>
</dbReference>
<dbReference type="PRINTS" id="PR00759">
    <property type="entry name" value="BASICPTASE"/>
</dbReference>
<feature type="domain" description="BPTI/Kunitz inhibitor" evidence="1">
    <location>
        <begin position="371"/>
        <end position="421"/>
    </location>
</feature>